<evidence type="ECO:0000313" key="3">
    <source>
        <dbReference type="Proteomes" id="UP000499080"/>
    </source>
</evidence>
<comment type="caution">
    <text evidence="2">The sequence shown here is derived from an EMBL/GenBank/DDBJ whole genome shotgun (WGS) entry which is preliminary data.</text>
</comment>
<name>A0A4Y2AWK0_ARAVE</name>
<dbReference type="AlphaFoldDB" id="A0A4Y2AWK0"/>
<sequence>MFYMRSLGSLSISGLCCLVEFGEKVQCNAYCLKARLEWDAYEEEDVRTNLFPTSPGLVVRYLRCLEESEAVAYREFTTIMLWFVNSSIADDLAYLFVRDPRTRLLQLGLLAKVHNVSYVSGISRGFGRIPT</sequence>
<dbReference type="EMBL" id="BGPR01000037">
    <property type="protein sequence ID" value="GBL84432.1"/>
    <property type="molecule type" value="Genomic_DNA"/>
</dbReference>
<gene>
    <name evidence="2" type="ORF">AVEN_117193_1</name>
</gene>
<organism evidence="2 3">
    <name type="scientific">Araneus ventricosus</name>
    <name type="common">Orbweaver spider</name>
    <name type="synonym">Epeira ventricosa</name>
    <dbReference type="NCBI Taxonomy" id="182803"/>
    <lineage>
        <taxon>Eukaryota</taxon>
        <taxon>Metazoa</taxon>
        <taxon>Ecdysozoa</taxon>
        <taxon>Arthropoda</taxon>
        <taxon>Chelicerata</taxon>
        <taxon>Arachnida</taxon>
        <taxon>Araneae</taxon>
        <taxon>Araneomorphae</taxon>
        <taxon>Entelegynae</taxon>
        <taxon>Araneoidea</taxon>
        <taxon>Araneidae</taxon>
        <taxon>Araneus</taxon>
    </lineage>
</organism>
<reference evidence="2 3" key="1">
    <citation type="journal article" date="2019" name="Sci. Rep.">
        <title>Orb-weaving spider Araneus ventricosus genome elucidates the spidroin gene catalogue.</title>
        <authorList>
            <person name="Kono N."/>
            <person name="Nakamura H."/>
            <person name="Ohtoshi R."/>
            <person name="Moran D.A.P."/>
            <person name="Shinohara A."/>
            <person name="Yoshida Y."/>
            <person name="Fujiwara M."/>
            <person name="Mori M."/>
            <person name="Tomita M."/>
            <person name="Arakawa K."/>
        </authorList>
    </citation>
    <scope>NUCLEOTIDE SEQUENCE [LARGE SCALE GENOMIC DNA]</scope>
</reference>
<keyword evidence="1" id="KW-0732">Signal</keyword>
<accession>A0A4Y2AWK0</accession>
<feature type="chain" id="PRO_5021382872" evidence="1">
    <location>
        <begin position="19"/>
        <end position="131"/>
    </location>
</feature>
<protein>
    <submittedName>
        <fullName evidence="2">Uncharacterized protein</fullName>
    </submittedName>
</protein>
<proteinExistence type="predicted"/>
<evidence type="ECO:0000313" key="2">
    <source>
        <dbReference type="EMBL" id="GBL84432.1"/>
    </source>
</evidence>
<evidence type="ECO:0000256" key="1">
    <source>
        <dbReference type="SAM" id="SignalP"/>
    </source>
</evidence>
<keyword evidence="3" id="KW-1185">Reference proteome</keyword>
<dbReference type="Proteomes" id="UP000499080">
    <property type="component" value="Unassembled WGS sequence"/>
</dbReference>
<feature type="signal peptide" evidence="1">
    <location>
        <begin position="1"/>
        <end position="18"/>
    </location>
</feature>